<keyword evidence="1" id="KW-0378">Hydrolase</keyword>
<dbReference type="EMBL" id="JBHLUD010000001">
    <property type="protein sequence ID" value="MFC0539867.1"/>
    <property type="molecule type" value="Genomic_DNA"/>
</dbReference>
<dbReference type="InterPro" id="IPR036412">
    <property type="entry name" value="HAD-like_sf"/>
</dbReference>
<name>A0ABV6MIC4_9PSEU</name>
<dbReference type="Gene3D" id="3.40.50.1000">
    <property type="entry name" value="HAD superfamily/HAD-like"/>
    <property type="match status" value="1"/>
</dbReference>
<dbReference type="InterPro" id="IPR023214">
    <property type="entry name" value="HAD_sf"/>
</dbReference>
<evidence type="ECO:0000313" key="2">
    <source>
        <dbReference type="Proteomes" id="UP001589810"/>
    </source>
</evidence>
<dbReference type="InterPro" id="IPR050155">
    <property type="entry name" value="HAD-like_hydrolase_sf"/>
</dbReference>
<accession>A0ABV6MIC4</accession>
<evidence type="ECO:0000313" key="1">
    <source>
        <dbReference type="EMBL" id="MFC0539867.1"/>
    </source>
</evidence>
<keyword evidence="2" id="KW-1185">Reference proteome</keyword>
<dbReference type="RefSeq" id="WP_273938631.1">
    <property type="nucleotide sequence ID" value="NZ_CP097263.1"/>
</dbReference>
<reference evidence="1 2" key="1">
    <citation type="submission" date="2024-09" db="EMBL/GenBank/DDBJ databases">
        <authorList>
            <person name="Sun Q."/>
            <person name="Mori K."/>
        </authorList>
    </citation>
    <scope>NUCLEOTIDE SEQUENCE [LARGE SCALE GENOMIC DNA]</scope>
    <source>
        <strain evidence="1 2">TBRC 1432</strain>
    </source>
</reference>
<dbReference type="PANTHER" id="PTHR43434:SF1">
    <property type="entry name" value="PHOSPHOGLYCOLATE PHOSPHATASE"/>
    <property type="match status" value="1"/>
</dbReference>
<gene>
    <name evidence="1" type="ORF">ACFFH7_00140</name>
</gene>
<dbReference type="EC" id="3.-.-.-" evidence="1"/>
<dbReference type="Proteomes" id="UP001589810">
    <property type="component" value="Unassembled WGS sequence"/>
</dbReference>
<sequence length="225" mass="24083">MTPAIDLVRAARGVLLDFDGPICSVFAGWPASAVAARLRGDIAAQGIDVHPVGSETDPLAILLWIGENYPELVEFVDTRLCVAEESAVRTAKPTDYSDEIIRHSARTGRSVAIVSNNSAVAIRSYLELRDLLRHVEIISGREFARPELMKPNPHSLIVAADALRVTLQDCLLIGDSVTDVLAAKSVSVRSIGYANRTDKFAKLAEAGADAVVSTLEPLARAVAVD</sequence>
<dbReference type="PANTHER" id="PTHR43434">
    <property type="entry name" value="PHOSPHOGLYCOLATE PHOSPHATASE"/>
    <property type="match status" value="1"/>
</dbReference>
<comment type="caution">
    <text evidence="1">The sequence shown here is derived from an EMBL/GenBank/DDBJ whole genome shotgun (WGS) entry which is preliminary data.</text>
</comment>
<dbReference type="SUPFAM" id="SSF56784">
    <property type="entry name" value="HAD-like"/>
    <property type="match status" value="1"/>
</dbReference>
<dbReference type="GO" id="GO:0016787">
    <property type="term" value="F:hydrolase activity"/>
    <property type="evidence" value="ECO:0007669"/>
    <property type="project" value="UniProtKB-KW"/>
</dbReference>
<dbReference type="Pfam" id="PF00702">
    <property type="entry name" value="Hydrolase"/>
    <property type="match status" value="1"/>
</dbReference>
<proteinExistence type="predicted"/>
<dbReference type="CDD" id="cd01427">
    <property type="entry name" value="HAD_like"/>
    <property type="match status" value="1"/>
</dbReference>
<protein>
    <submittedName>
        <fullName evidence="1">HAD family hydrolase</fullName>
        <ecNumber evidence="1">3.-.-.-</ecNumber>
    </submittedName>
</protein>
<organism evidence="1 2">
    <name type="scientific">Kutzneria chonburiensis</name>
    <dbReference type="NCBI Taxonomy" id="1483604"/>
    <lineage>
        <taxon>Bacteria</taxon>
        <taxon>Bacillati</taxon>
        <taxon>Actinomycetota</taxon>
        <taxon>Actinomycetes</taxon>
        <taxon>Pseudonocardiales</taxon>
        <taxon>Pseudonocardiaceae</taxon>
        <taxon>Kutzneria</taxon>
    </lineage>
</organism>